<dbReference type="Pfam" id="PF08241">
    <property type="entry name" value="Methyltransf_11"/>
    <property type="match status" value="1"/>
</dbReference>
<keyword evidence="2" id="KW-0808">Transferase</keyword>
<evidence type="ECO:0000259" key="1">
    <source>
        <dbReference type="Pfam" id="PF08241"/>
    </source>
</evidence>
<comment type="caution">
    <text evidence="2">The sequence shown here is derived from an EMBL/GenBank/DDBJ whole genome shotgun (WGS) entry which is preliminary data.</text>
</comment>
<dbReference type="OrthoDB" id="3571292at2"/>
<dbReference type="InterPro" id="IPR029063">
    <property type="entry name" value="SAM-dependent_MTases_sf"/>
</dbReference>
<dbReference type="AlphaFoldDB" id="A0A7I9V9Y8"/>
<keyword evidence="3" id="KW-1185">Reference proteome</keyword>
<dbReference type="SUPFAM" id="SSF53335">
    <property type="entry name" value="S-adenosyl-L-methionine-dependent methyltransferases"/>
    <property type="match status" value="1"/>
</dbReference>
<dbReference type="Gene3D" id="3.40.50.150">
    <property type="entry name" value="Vaccinia Virus protein VP39"/>
    <property type="match status" value="1"/>
</dbReference>
<dbReference type="GO" id="GO:0032259">
    <property type="term" value="P:methylation"/>
    <property type="evidence" value="ECO:0007669"/>
    <property type="project" value="UniProtKB-KW"/>
</dbReference>
<protein>
    <submittedName>
        <fullName evidence="2">SAM-dependent methyltransferase</fullName>
    </submittedName>
</protein>
<reference evidence="3" key="1">
    <citation type="submission" date="2019-06" db="EMBL/GenBank/DDBJ databases">
        <title>Gordonia isolated from sludge of a wastewater treatment plant.</title>
        <authorList>
            <person name="Tamura T."/>
            <person name="Aoyama K."/>
            <person name="Kang Y."/>
            <person name="Saito S."/>
            <person name="Akiyama N."/>
            <person name="Yazawa K."/>
            <person name="Gonoi T."/>
            <person name="Mikami Y."/>
        </authorList>
    </citation>
    <scope>NUCLEOTIDE SEQUENCE [LARGE SCALE GENOMIC DNA]</scope>
    <source>
        <strain evidence="3">NBRC 107696</strain>
    </source>
</reference>
<dbReference type="Proteomes" id="UP000444960">
    <property type="component" value="Unassembled WGS sequence"/>
</dbReference>
<proteinExistence type="predicted"/>
<accession>A0A7I9V9Y8</accession>
<evidence type="ECO:0000313" key="2">
    <source>
        <dbReference type="EMBL" id="GEE02139.1"/>
    </source>
</evidence>
<dbReference type="EMBL" id="BJOV01000005">
    <property type="protein sequence ID" value="GEE02139.1"/>
    <property type="molecule type" value="Genomic_DNA"/>
</dbReference>
<sequence length="242" mass="25878">MTTAALPRQFTTETVSDGLLVPILSAMVTAGELDGRAGFEDAMVRAIEGCADEPADGWHAFYVNSLAELDSGVAPFTPIHRRALSLLRGHRVLEVGSCFGLFALHCARTGLDVHACDVCPGAVERLDEAARRLTLPVSSRVADACALPYPDGSMDTVTLIHLLEHLEPAAAATAVDEAVRVAARRVVIAVPFEEAPSEHFGHVQALTEDDLIGWALPWIRRGVRASVFVDHGGWLVLDRVGG</sequence>
<dbReference type="RefSeq" id="WP_161895891.1">
    <property type="nucleotide sequence ID" value="NZ_BJOV01000005.1"/>
</dbReference>
<name>A0A7I9V9Y8_9ACTN</name>
<dbReference type="GO" id="GO:0008757">
    <property type="term" value="F:S-adenosylmethionine-dependent methyltransferase activity"/>
    <property type="evidence" value="ECO:0007669"/>
    <property type="project" value="InterPro"/>
</dbReference>
<dbReference type="InterPro" id="IPR013216">
    <property type="entry name" value="Methyltransf_11"/>
</dbReference>
<keyword evidence="2" id="KW-0489">Methyltransferase</keyword>
<dbReference type="NCBIfam" id="NF041255">
    <property type="entry name" value="mycofact_MftM"/>
    <property type="match status" value="1"/>
</dbReference>
<evidence type="ECO:0000313" key="3">
    <source>
        <dbReference type="Proteomes" id="UP000444960"/>
    </source>
</evidence>
<feature type="domain" description="Methyltransferase type 11" evidence="1">
    <location>
        <begin position="93"/>
        <end position="184"/>
    </location>
</feature>
<organism evidence="2 3">
    <name type="scientific">Gordonia spumicola</name>
    <dbReference type="NCBI Taxonomy" id="589161"/>
    <lineage>
        <taxon>Bacteria</taxon>
        <taxon>Bacillati</taxon>
        <taxon>Actinomycetota</taxon>
        <taxon>Actinomycetes</taxon>
        <taxon>Mycobacteriales</taxon>
        <taxon>Gordoniaceae</taxon>
        <taxon>Gordonia</taxon>
    </lineage>
</organism>
<gene>
    <name evidence="2" type="ORF">nbrc107696_25850</name>
</gene>